<organism evidence="2 3">
    <name type="scientific">Butyrivibrio fibrisolvens DSM 3071</name>
    <dbReference type="NCBI Taxonomy" id="1121131"/>
    <lineage>
        <taxon>Bacteria</taxon>
        <taxon>Bacillati</taxon>
        <taxon>Bacillota</taxon>
        <taxon>Clostridia</taxon>
        <taxon>Lachnospirales</taxon>
        <taxon>Lachnospiraceae</taxon>
        <taxon>Butyrivibrio</taxon>
    </lineage>
</organism>
<feature type="transmembrane region" description="Helical" evidence="1">
    <location>
        <begin position="14"/>
        <end position="33"/>
    </location>
</feature>
<keyword evidence="1" id="KW-1133">Transmembrane helix</keyword>
<keyword evidence="3" id="KW-1185">Reference proteome</keyword>
<dbReference type="Proteomes" id="UP000184278">
    <property type="component" value="Unassembled WGS sequence"/>
</dbReference>
<dbReference type="OrthoDB" id="2050070at2"/>
<accession>A0A1M6EAV3</accession>
<dbReference type="EMBL" id="FQXK01000042">
    <property type="protein sequence ID" value="SHI82634.1"/>
    <property type="molecule type" value="Genomic_DNA"/>
</dbReference>
<evidence type="ECO:0000313" key="2">
    <source>
        <dbReference type="EMBL" id="SHI82634.1"/>
    </source>
</evidence>
<proteinExistence type="predicted"/>
<gene>
    <name evidence="2" type="ORF">SAMN02745229_03699</name>
</gene>
<reference evidence="3" key="1">
    <citation type="submission" date="2016-11" db="EMBL/GenBank/DDBJ databases">
        <authorList>
            <person name="Varghese N."/>
            <person name="Submissions S."/>
        </authorList>
    </citation>
    <scope>NUCLEOTIDE SEQUENCE [LARGE SCALE GENOMIC DNA]</scope>
    <source>
        <strain evidence="3">DSM 3071</strain>
    </source>
</reference>
<dbReference type="STRING" id="1121131.SAMN02745229_03699"/>
<protein>
    <submittedName>
        <fullName evidence="2">Uncharacterized protein</fullName>
    </submittedName>
</protein>
<keyword evidence="1" id="KW-0472">Membrane</keyword>
<dbReference type="GeneID" id="89508864"/>
<sequence>MDLRKKERSKSTHIRRIIEITVILALVLFIYFLQRNKIMVGKLSMELYERQNFAFTSHCVSTNGEHSPIDAVWFIDDLADYETFSNTQLDSSLEQDVMAYYQNTDGSYNWDNMAQLLHDEKTDVTTTDYLAFSNMMFEMTDEELEQVLNLGQIRIKDTSYFLSFLKPKTYGLSEALKHIASAYVITAYNNMQEAEISYSYNSSEYALASNQETRAFAFLQAAIEVENIPGIRGIIDISADKGSRFDDRYVYYVKVKAVPNIIDDDQIDSFFGKVLSPNLYSPTITVQPRSEELSLESRIDKVVQFDLNAVQQLNKRYMYPKKELKEVVPLLLDIGNDAVCTWMSGVLVQVTRCDFAVAYIGGAVFNPDECYLDVRAYNISKSQDLDTDSLIDHFLQYDNEYMDYYNWWTYTGMGEEKIELYKSYVNYVLYLKKQDIYTTQDQLVNAADEVDELLREKGLTDLALSDSDKIYDYIKEEYSEQ</sequence>
<dbReference type="AlphaFoldDB" id="A0A1M6EAV3"/>
<keyword evidence="1" id="KW-0812">Transmembrane</keyword>
<evidence type="ECO:0000313" key="3">
    <source>
        <dbReference type="Proteomes" id="UP000184278"/>
    </source>
</evidence>
<dbReference type="RefSeq" id="WP_139263857.1">
    <property type="nucleotide sequence ID" value="NZ_FQXK01000042.1"/>
</dbReference>
<name>A0A1M6EAV3_BUTFI</name>
<evidence type="ECO:0000256" key="1">
    <source>
        <dbReference type="SAM" id="Phobius"/>
    </source>
</evidence>